<name>A0A0D0BKP8_9AGAM</name>
<reference evidence="1 2" key="1">
    <citation type="submission" date="2014-04" db="EMBL/GenBank/DDBJ databases">
        <authorList>
            <consortium name="DOE Joint Genome Institute"/>
            <person name="Kuo A."/>
            <person name="Ruytinx J."/>
            <person name="Rineau F."/>
            <person name="Colpaert J."/>
            <person name="Kohler A."/>
            <person name="Nagy L.G."/>
            <person name="Floudas D."/>
            <person name="Copeland A."/>
            <person name="Barry K.W."/>
            <person name="Cichocki N."/>
            <person name="Veneault-Fourrey C."/>
            <person name="LaButti K."/>
            <person name="Lindquist E.A."/>
            <person name="Lipzen A."/>
            <person name="Lundell T."/>
            <person name="Morin E."/>
            <person name="Murat C."/>
            <person name="Sun H."/>
            <person name="Tunlid A."/>
            <person name="Henrissat B."/>
            <person name="Grigoriev I.V."/>
            <person name="Hibbett D.S."/>
            <person name="Martin F."/>
            <person name="Nordberg H.P."/>
            <person name="Cantor M.N."/>
            <person name="Hua S.X."/>
        </authorList>
    </citation>
    <scope>NUCLEOTIDE SEQUENCE [LARGE SCALE GENOMIC DNA]</scope>
    <source>
        <strain evidence="1 2">UH-Slu-Lm8-n1</strain>
    </source>
</reference>
<reference evidence="2" key="2">
    <citation type="submission" date="2015-01" db="EMBL/GenBank/DDBJ databases">
        <title>Evolutionary Origins and Diversification of the Mycorrhizal Mutualists.</title>
        <authorList>
            <consortium name="DOE Joint Genome Institute"/>
            <consortium name="Mycorrhizal Genomics Consortium"/>
            <person name="Kohler A."/>
            <person name="Kuo A."/>
            <person name="Nagy L.G."/>
            <person name="Floudas D."/>
            <person name="Copeland A."/>
            <person name="Barry K.W."/>
            <person name="Cichocki N."/>
            <person name="Veneault-Fourrey C."/>
            <person name="LaButti K."/>
            <person name="Lindquist E.A."/>
            <person name="Lipzen A."/>
            <person name="Lundell T."/>
            <person name="Morin E."/>
            <person name="Murat C."/>
            <person name="Riley R."/>
            <person name="Ohm R."/>
            <person name="Sun H."/>
            <person name="Tunlid A."/>
            <person name="Henrissat B."/>
            <person name="Grigoriev I.V."/>
            <person name="Hibbett D.S."/>
            <person name="Martin F."/>
        </authorList>
    </citation>
    <scope>NUCLEOTIDE SEQUENCE [LARGE SCALE GENOMIC DNA]</scope>
    <source>
        <strain evidence="2">UH-Slu-Lm8-n1</strain>
    </source>
</reference>
<proteinExistence type="predicted"/>
<dbReference type="Proteomes" id="UP000054485">
    <property type="component" value="Unassembled WGS sequence"/>
</dbReference>
<dbReference type="HOGENOM" id="CLU_2470577_0_0_1"/>
<dbReference type="AlphaFoldDB" id="A0A0D0BKP8"/>
<accession>A0A0D0BKP8</accession>
<dbReference type="InParanoid" id="A0A0D0BKP8"/>
<evidence type="ECO:0000313" key="1">
    <source>
        <dbReference type="EMBL" id="KIK46517.1"/>
    </source>
</evidence>
<protein>
    <submittedName>
        <fullName evidence="1">Uncharacterized protein</fullName>
    </submittedName>
</protein>
<gene>
    <name evidence="1" type="ORF">CY34DRAFT_800372</name>
</gene>
<dbReference type="EMBL" id="KN835158">
    <property type="protein sequence ID" value="KIK46517.1"/>
    <property type="molecule type" value="Genomic_DNA"/>
</dbReference>
<organism evidence="1 2">
    <name type="scientific">Suillus luteus UH-Slu-Lm8-n1</name>
    <dbReference type="NCBI Taxonomy" id="930992"/>
    <lineage>
        <taxon>Eukaryota</taxon>
        <taxon>Fungi</taxon>
        <taxon>Dikarya</taxon>
        <taxon>Basidiomycota</taxon>
        <taxon>Agaricomycotina</taxon>
        <taxon>Agaricomycetes</taxon>
        <taxon>Agaricomycetidae</taxon>
        <taxon>Boletales</taxon>
        <taxon>Suillineae</taxon>
        <taxon>Suillaceae</taxon>
        <taxon>Suillus</taxon>
    </lineage>
</organism>
<evidence type="ECO:0000313" key="2">
    <source>
        <dbReference type="Proteomes" id="UP000054485"/>
    </source>
</evidence>
<keyword evidence="2" id="KW-1185">Reference proteome</keyword>
<sequence>MKDKTLDIGHCCARRLAIHLYSRNFQAGRYRCGFDEVTRGVGIATTVLRVASSLFRMVFFRGSWYCTESCYQFHSQAMVLDDVLYDDD</sequence>
<dbReference type="OrthoDB" id="10417752at2759"/>